<accession>A0ABW9KDS8</accession>
<dbReference type="Proteomes" id="UP001634413">
    <property type="component" value="Unassembled WGS sequence"/>
</dbReference>
<gene>
    <name evidence="2" type="ORF">ABDJ34_06115</name>
</gene>
<dbReference type="RefSeq" id="WP_412701730.1">
    <property type="nucleotide sequence ID" value="NZ_JBDLBQ010000005.1"/>
</dbReference>
<feature type="transmembrane region" description="Helical" evidence="1">
    <location>
        <begin position="36"/>
        <end position="54"/>
    </location>
</feature>
<name>A0ABW9KDS8_9FIRM</name>
<evidence type="ECO:0000313" key="3">
    <source>
        <dbReference type="Proteomes" id="UP001634413"/>
    </source>
</evidence>
<proteinExistence type="predicted"/>
<comment type="caution">
    <text evidence="2">The sequence shown here is derived from an EMBL/GenBank/DDBJ whole genome shotgun (WGS) entry which is preliminary data.</text>
</comment>
<keyword evidence="1" id="KW-1133">Transmembrane helix</keyword>
<dbReference type="EMBL" id="JBDLBQ010000005">
    <property type="protein sequence ID" value="MFN2102473.1"/>
    <property type="molecule type" value="Genomic_DNA"/>
</dbReference>
<sequence>MKNLSKLYPLTVALGLIFLNFNFFNQYESLRTAGKILIVISIILFFVKYFHLINREDKNKKLIKYFN</sequence>
<feature type="transmembrane region" description="Helical" evidence="1">
    <location>
        <begin position="7"/>
        <end position="24"/>
    </location>
</feature>
<protein>
    <submittedName>
        <fullName evidence="2">Uncharacterized protein</fullName>
    </submittedName>
</protein>
<organism evidence="2 3">
    <name type="scientific">Finegoldia dalianensis</name>
    <dbReference type="NCBI Taxonomy" id="3145239"/>
    <lineage>
        <taxon>Bacteria</taxon>
        <taxon>Bacillati</taxon>
        <taxon>Bacillota</taxon>
        <taxon>Tissierellia</taxon>
        <taxon>Tissierellales</taxon>
        <taxon>Peptoniphilaceae</taxon>
        <taxon>Finegoldia</taxon>
    </lineage>
</organism>
<evidence type="ECO:0000256" key="1">
    <source>
        <dbReference type="SAM" id="Phobius"/>
    </source>
</evidence>
<keyword evidence="1" id="KW-0812">Transmembrane</keyword>
<keyword evidence="3" id="KW-1185">Reference proteome</keyword>
<evidence type="ECO:0000313" key="2">
    <source>
        <dbReference type="EMBL" id="MFN2102473.1"/>
    </source>
</evidence>
<keyword evidence="1" id="KW-0472">Membrane</keyword>
<reference evidence="2 3" key="1">
    <citation type="journal article" date="2024" name="Anaerobe">
        <title>The identification of Finegoldia dalianensis sp. nov., isolated from the pus of a patient with skin abscess and genomic analysis of the strains belonging to Finegoldia genus.</title>
        <authorList>
            <person name="Li Y."/>
            <person name="Wang Y."/>
            <person name="Xiao D."/>
            <person name="Wang J."/>
            <person name="Jin D."/>
        </authorList>
    </citation>
    <scope>NUCLEOTIDE SEQUENCE [LARGE SCALE GENOMIC DNA]</scope>
    <source>
        <strain evidence="2 3">LY240594</strain>
    </source>
</reference>